<protein>
    <submittedName>
        <fullName evidence="2">(Mediterranean fruit fly) hypothetical protein</fullName>
    </submittedName>
</protein>
<proteinExistence type="predicted"/>
<organism evidence="2 3">
    <name type="scientific">Ceratitis capitata</name>
    <name type="common">Mediterranean fruit fly</name>
    <name type="synonym">Tephritis capitata</name>
    <dbReference type="NCBI Taxonomy" id="7213"/>
    <lineage>
        <taxon>Eukaryota</taxon>
        <taxon>Metazoa</taxon>
        <taxon>Ecdysozoa</taxon>
        <taxon>Arthropoda</taxon>
        <taxon>Hexapoda</taxon>
        <taxon>Insecta</taxon>
        <taxon>Pterygota</taxon>
        <taxon>Neoptera</taxon>
        <taxon>Endopterygota</taxon>
        <taxon>Diptera</taxon>
        <taxon>Brachycera</taxon>
        <taxon>Muscomorpha</taxon>
        <taxon>Tephritoidea</taxon>
        <taxon>Tephritidae</taxon>
        <taxon>Ceratitis</taxon>
        <taxon>Ceratitis</taxon>
    </lineage>
</organism>
<keyword evidence="1" id="KW-0812">Transmembrane</keyword>
<name>A0A811U9G7_CERCA</name>
<keyword evidence="1" id="KW-1133">Transmembrane helix</keyword>
<gene>
    <name evidence="2" type="ORF">CCAP1982_LOCUS2766</name>
</gene>
<sequence length="69" mass="7466">MCGLSSGYSQGVMLCHIVVLVYFFYVCHINTVVVSHAKLKNGKCNSVGCICTNNIVFKKSLPLINSTPA</sequence>
<keyword evidence="3" id="KW-1185">Reference proteome</keyword>
<dbReference type="Proteomes" id="UP000606786">
    <property type="component" value="Unassembled WGS sequence"/>
</dbReference>
<dbReference type="EMBL" id="CAJHJT010000001">
    <property type="protein sequence ID" value="CAD6993983.1"/>
    <property type="molecule type" value="Genomic_DNA"/>
</dbReference>
<accession>A0A811U9G7</accession>
<reference evidence="2" key="1">
    <citation type="submission" date="2020-11" db="EMBL/GenBank/DDBJ databases">
        <authorList>
            <person name="Whitehead M."/>
        </authorList>
    </citation>
    <scope>NUCLEOTIDE SEQUENCE</scope>
    <source>
        <strain evidence="2">EGII</strain>
    </source>
</reference>
<feature type="transmembrane region" description="Helical" evidence="1">
    <location>
        <begin position="12"/>
        <end position="33"/>
    </location>
</feature>
<evidence type="ECO:0000313" key="3">
    <source>
        <dbReference type="Proteomes" id="UP000606786"/>
    </source>
</evidence>
<evidence type="ECO:0000313" key="2">
    <source>
        <dbReference type="EMBL" id="CAD6993983.1"/>
    </source>
</evidence>
<comment type="caution">
    <text evidence="2">The sequence shown here is derived from an EMBL/GenBank/DDBJ whole genome shotgun (WGS) entry which is preliminary data.</text>
</comment>
<dbReference type="AlphaFoldDB" id="A0A811U9G7"/>
<keyword evidence="1" id="KW-0472">Membrane</keyword>
<evidence type="ECO:0000256" key="1">
    <source>
        <dbReference type="SAM" id="Phobius"/>
    </source>
</evidence>